<proteinExistence type="predicted"/>
<sequence>MQNRTRHLAVAAVVAGVLAASSGTAGATAAVDQPGDSGYSSTDLRRDLDALRAAGVVGVQGRVLTEGGSQWAAASGVADTRTGRPVPVRGRYRIGSNTKTFVAVVVLQLVAEGRLGLEDTVERWLPGVVGGNGNDGRKITVRQLLQHTSGLYDYLADIGPRDAVSFERERLRRYTPTELVAAAMRHAPTSEPWSYSNTNYILAGMIIEKVTGRPWGQEVDKRVIRPLKLTDTSVPRDEAGMPRPYARAYQQWRPGGPLTDVTVFSPTSYDSAGSMISTTADLSRFFRALLGGRLLKPAQLAEMKKTVAVSNGIATGYGLGLYQNKLSCGGVYWAHGGNSAGYISREGFSADGRRSVALSISGAAGKRVEDYQKLQAMTDQIVDDVLCDAGRPTPDQRR</sequence>
<dbReference type="OrthoDB" id="3499702at2"/>
<feature type="chain" id="PRO_5026118777" evidence="1">
    <location>
        <begin position="30"/>
        <end position="398"/>
    </location>
</feature>
<evidence type="ECO:0000313" key="4">
    <source>
        <dbReference type="Proteomes" id="UP000468735"/>
    </source>
</evidence>
<evidence type="ECO:0000256" key="1">
    <source>
        <dbReference type="SAM" id="SignalP"/>
    </source>
</evidence>
<reference evidence="3 4" key="1">
    <citation type="submission" date="2019-09" db="EMBL/GenBank/DDBJ databases">
        <title>Actinomadura physcomitrii sp. nov., a novel actinomycete isolated from moss [Physcomitrium sphaericum (Ludw) Fuernr].</title>
        <authorList>
            <person name="Zhuang X."/>
            <person name="Liu C."/>
        </authorList>
    </citation>
    <scope>NUCLEOTIDE SEQUENCE [LARGE SCALE GENOMIC DNA]</scope>
    <source>
        <strain evidence="3 4">HMC1</strain>
    </source>
</reference>
<dbReference type="Proteomes" id="UP000468735">
    <property type="component" value="Unassembled WGS sequence"/>
</dbReference>
<dbReference type="RefSeq" id="WP_151565290.1">
    <property type="nucleotide sequence ID" value="NZ_WBMT01000015.1"/>
</dbReference>
<gene>
    <name evidence="3" type="ORF">F8566_30510</name>
</gene>
<dbReference type="InterPro" id="IPR050491">
    <property type="entry name" value="AmpC-like"/>
</dbReference>
<name>A0A6H9YXL7_9ACTN</name>
<dbReference type="InterPro" id="IPR012338">
    <property type="entry name" value="Beta-lactam/transpept-like"/>
</dbReference>
<evidence type="ECO:0000313" key="3">
    <source>
        <dbReference type="EMBL" id="KAB2344922.1"/>
    </source>
</evidence>
<dbReference type="PANTHER" id="PTHR46825:SF7">
    <property type="entry name" value="D-ALANYL-D-ALANINE CARBOXYPEPTIDASE"/>
    <property type="match status" value="1"/>
</dbReference>
<dbReference type="EMBL" id="WBMT01000015">
    <property type="protein sequence ID" value="KAB2344922.1"/>
    <property type="molecule type" value="Genomic_DNA"/>
</dbReference>
<dbReference type="InterPro" id="IPR001466">
    <property type="entry name" value="Beta-lactam-related"/>
</dbReference>
<keyword evidence="4" id="KW-1185">Reference proteome</keyword>
<keyword evidence="1" id="KW-0732">Signal</keyword>
<dbReference type="Gene3D" id="3.40.710.10">
    <property type="entry name" value="DD-peptidase/beta-lactamase superfamily"/>
    <property type="match status" value="1"/>
</dbReference>
<protein>
    <submittedName>
        <fullName evidence="3">Beta-lactamase family protein</fullName>
    </submittedName>
</protein>
<dbReference type="SUPFAM" id="SSF56601">
    <property type="entry name" value="beta-lactamase/transpeptidase-like"/>
    <property type="match status" value="1"/>
</dbReference>
<organism evidence="3 4">
    <name type="scientific">Actinomadura rudentiformis</name>
    <dbReference type="NCBI Taxonomy" id="359158"/>
    <lineage>
        <taxon>Bacteria</taxon>
        <taxon>Bacillati</taxon>
        <taxon>Actinomycetota</taxon>
        <taxon>Actinomycetes</taxon>
        <taxon>Streptosporangiales</taxon>
        <taxon>Thermomonosporaceae</taxon>
        <taxon>Actinomadura</taxon>
    </lineage>
</organism>
<dbReference type="AlphaFoldDB" id="A0A6H9YXL7"/>
<dbReference type="PANTHER" id="PTHR46825">
    <property type="entry name" value="D-ALANYL-D-ALANINE-CARBOXYPEPTIDASE/ENDOPEPTIDASE AMPH"/>
    <property type="match status" value="1"/>
</dbReference>
<evidence type="ECO:0000259" key="2">
    <source>
        <dbReference type="Pfam" id="PF00144"/>
    </source>
</evidence>
<feature type="signal peptide" evidence="1">
    <location>
        <begin position="1"/>
        <end position="29"/>
    </location>
</feature>
<comment type="caution">
    <text evidence="3">The sequence shown here is derived from an EMBL/GenBank/DDBJ whole genome shotgun (WGS) entry which is preliminary data.</text>
</comment>
<feature type="domain" description="Beta-lactamase-related" evidence="2">
    <location>
        <begin position="49"/>
        <end position="364"/>
    </location>
</feature>
<dbReference type="Pfam" id="PF00144">
    <property type="entry name" value="Beta-lactamase"/>
    <property type="match status" value="1"/>
</dbReference>
<accession>A0A6H9YXL7</accession>